<dbReference type="InterPro" id="IPR008271">
    <property type="entry name" value="Ser/Thr_kinase_AS"/>
</dbReference>
<dbReference type="HOGENOM" id="CLU_000288_63_23_1"/>
<keyword evidence="4" id="KW-0808">Transferase</keyword>
<dbReference type="OMA" id="MNESHIA"/>
<evidence type="ECO:0000256" key="3">
    <source>
        <dbReference type="ARBA" id="ARBA00012513"/>
    </source>
</evidence>
<reference evidence="12" key="1">
    <citation type="submission" date="2012-12" db="EMBL/GenBank/DDBJ databases">
        <authorList>
            <person name="Hellsten U."/>
            <person name="Grimwood J."/>
            <person name="Chapman J.A."/>
            <person name="Shapiro H."/>
            <person name="Aerts A."/>
            <person name="Otillar R.P."/>
            <person name="Terry A.Y."/>
            <person name="Boore J.L."/>
            <person name="Simakov O."/>
            <person name="Marletaz F."/>
            <person name="Cho S.-J."/>
            <person name="Edsinger-Gonzales E."/>
            <person name="Havlak P."/>
            <person name="Kuo D.-H."/>
            <person name="Larsson T."/>
            <person name="Lv J."/>
            <person name="Arendt D."/>
            <person name="Savage R."/>
            <person name="Osoegawa K."/>
            <person name="de Jong P."/>
            <person name="Lindberg D.R."/>
            <person name="Seaver E.C."/>
            <person name="Weisblat D.A."/>
            <person name="Putnam N.H."/>
            <person name="Grigoriev I.V."/>
            <person name="Rokhsar D.S."/>
        </authorList>
    </citation>
    <scope>NUCLEOTIDE SEQUENCE</scope>
</reference>
<dbReference type="SUPFAM" id="SSF56112">
    <property type="entry name" value="Protein kinase-like (PK-like)"/>
    <property type="match status" value="1"/>
</dbReference>
<dbReference type="AlphaFoldDB" id="T1FYD3"/>
<evidence type="ECO:0000256" key="7">
    <source>
        <dbReference type="ARBA" id="ARBA00022840"/>
    </source>
</evidence>
<proteinExistence type="inferred from homology"/>
<keyword evidence="7" id="KW-0067">ATP-binding</keyword>
<dbReference type="InterPro" id="IPR000719">
    <property type="entry name" value="Prot_kinase_dom"/>
</dbReference>
<evidence type="ECO:0000259" key="9">
    <source>
        <dbReference type="PROSITE" id="PS50011"/>
    </source>
</evidence>
<dbReference type="Gene3D" id="3.30.200.20">
    <property type="entry name" value="Phosphorylase Kinase, domain 1"/>
    <property type="match status" value="1"/>
</dbReference>
<keyword evidence="12" id="KW-1185">Reference proteome</keyword>
<dbReference type="EnsemblMetazoa" id="HelroT65840">
    <property type="protein sequence ID" value="HelroP65840"/>
    <property type="gene ID" value="HelroG65840"/>
</dbReference>
<organism evidence="11 12">
    <name type="scientific">Helobdella robusta</name>
    <name type="common">Californian leech</name>
    <dbReference type="NCBI Taxonomy" id="6412"/>
    <lineage>
        <taxon>Eukaryota</taxon>
        <taxon>Metazoa</taxon>
        <taxon>Spiralia</taxon>
        <taxon>Lophotrochozoa</taxon>
        <taxon>Annelida</taxon>
        <taxon>Clitellata</taxon>
        <taxon>Hirudinea</taxon>
        <taxon>Rhynchobdellida</taxon>
        <taxon>Glossiphoniidae</taxon>
        <taxon>Helobdella</taxon>
    </lineage>
</organism>
<keyword evidence="6" id="KW-0547">Nucleotide-binding</keyword>
<gene>
    <name evidence="11" type="primary">20213831</name>
    <name evidence="10" type="ORF">HELRODRAFT_65840</name>
</gene>
<evidence type="ECO:0000256" key="1">
    <source>
        <dbReference type="ARBA" id="ARBA00001946"/>
    </source>
</evidence>
<evidence type="ECO:0000256" key="2">
    <source>
        <dbReference type="ARBA" id="ARBA00008874"/>
    </source>
</evidence>
<dbReference type="FunFam" id="1.10.510.10:FF:000768">
    <property type="entry name" value="Non-specific serine/threonine protein kinase"/>
    <property type="match status" value="1"/>
</dbReference>
<reference evidence="10 12" key="2">
    <citation type="journal article" date="2013" name="Nature">
        <title>Insights into bilaterian evolution from three spiralian genomes.</title>
        <authorList>
            <person name="Simakov O."/>
            <person name="Marletaz F."/>
            <person name="Cho S.J."/>
            <person name="Edsinger-Gonzales E."/>
            <person name="Havlak P."/>
            <person name="Hellsten U."/>
            <person name="Kuo D.H."/>
            <person name="Larsson T."/>
            <person name="Lv J."/>
            <person name="Arendt D."/>
            <person name="Savage R."/>
            <person name="Osoegawa K."/>
            <person name="de Jong P."/>
            <person name="Grimwood J."/>
            <person name="Chapman J.A."/>
            <person name="Shapiro H."/>
            <person name="Aerts A."/>
            <person name="Otillar R.P."/>
            <person name="Terry A.Y."/>
            <person name="Boore J.L."/>
            <person name="Grigoriev I.V."/>
            <person name="Lindberg D.R."/>
            <person name="Seaver E.C."/>
            <person name="Weisblat D.A."/>
            <person name="Putnam N.H."/>
            <person name="Rokhsar D.S."/>
        </authorList>
    </citation>
    <scope>NUCLEOTIDE SEQUENCE</scope>
</reference>
<dbReference type="KEGG" id="hro:HELRODRAFT_65840"/>
<dbReference type="PIRSF" id="PIRSF000654">
    <property type="entry name" value="Integrin-linked_kinase"/>
    <property type="match status" value="1"/>
</dbReference>
<comment type="similarity">
    <text evidence="2">Belongs to the protein kinase superfamily. STE Ser/Thr protein kinase family. STE20 subfamily.</text>
</comment>
<dbReference type="PANTHER" id="PTHR45832">
    <property type="entry name" value="SERINE/THREONINE-PROTEIN KINASE SAMKA-RELATED-RELATED"/>
    <property type="match status" value="1"/>
</dbReference>
<reference evidence="11" key="3">
    <citation type="submission" date="2015-06" db="UniProtKB">
        <authorList>
            <consortium name="EnsemblMetazoa"/>
        </authorList>
    </citation>
    <scope>IDENTIFICATION</scope>
</reference>
<dbReference type="InterPro" id="IPR051931">
    <property type="entry name" value="PAK3-like"/>
</dbReference>
<dbReference type="STRING" id="6412.T1FYD3"/>
<dbReference type="GO" id="GO:0004674">
    <property type="term" value="F:protein serine/threonine kinase activity"/>
    <property type="evidence" value="ECO:0007669"/>
    <property type="project" value="UniProtKB-EC"/>
</dbReference>
<evidence type="ECO:0000256" key="5">
    <source>
        <dbReference type="ARBA" id="ARBA00022723"/>
    </source>
</evidence>
<dbReference type="RefSeq" id="XP_009019285.1">
    <property type="nucleotide sequence ID" value="XM_009021037.1"/>
</dbReference>
<dbReference type="eggNOG" id="KOG0578">
    <property type="taxonomic scope" value="Eukaryota"/>
</dbReference>
<dbReference type="InterPro" id="IPR011009">
    <property type="entry name" value="Kinase-like_dom_sf"/>
</dbReference>
<dbReference type="PANTHER" id="PTHR45832:SF22">
    <property type="entry name" value="SERINE_THREONINE-PROTEIN KINASE SAMKA-RELATED"/>
    <property type="match status" value="1"/>
</dbReference>
<comment type="cofactor">
    <cofactor evidence="1">
        <name>Mg(2+)</name>
        <dbReference type="ChEBI" id="CHEBI:18420"/>
    </cofactor>
</comment>
<dbReference type="EMBL" id="KB096742">
    <property type="protein sequence ID" value="ESO01877.1"/>
    <property type="molecule type" value="Genomic_DNA"/>
</dbReference>
<evidence type="ECO:0000313" key="11">
    <source>
        <dbReference type="EnsemblMetazoa" id="HelroP65840"/>
    </source>
</evidence>
<dbReference type="GeneID" id="20213831"/>
<evidence type="ECO:0000256" key="8">
    <source>
        <dbReference type="ARBA" id="ARBA00022842"/>
    </source>
</evidence>
<dbReference type="OrthoDB" id="1022360at2759"/>
<dbReference type="PROSITE" id="PS00108">
    <property type="entry name" value="PROTEIN_KINASE_ST"/>
    <property type="match status" value="1"/>
</dbReference>
<dbReference type="EMBL" id="AMQM01000743">
    <property type="status" value="NOT_ANNOTATED_CDS"/>
    <property type="molecule type" value="Genomic_DNA"/>
</dbReference>
<accession>T1FYD3</accession>
<sequence length="267" mass="30284">ASGVVYEAKHLVRGDVVAIKKMDLAKQQRKELLISEIEVMREFKHPNIVNYIECYLETEKLWVVMEYLEGGCLTDVCTETLVNESQISGITKKCLEALSFLHSRKVIHRDMKSDNVLLGMEGQVKVTDFGYCAQIRVADNSKRSTMVGTPYWMAPEVIARKKYSYKVDIWSMGIIIIEMIDGEPPYLNETPVRALYLIAVNGKPKIQNAGKFSTALLDFADKCLTVDVSKRATADELLQHEFMKQESDLTTLKRNILAARSVKNKNN</sequence>
<evidence type="ECO:0000313" key="12">
    <source>
        <dbReference type="Proteomes" id="UP000015101"/>
    </source>
</evidence>
<keyword evidence="8" id="KW-0460">Magnesium</keyword>
<dbReference type="SMART" id="SM00220">
    <property type="entry name" value="S_TKc"/>
    <property type="match status" value="1"/>
</dbReference>
<dbReference type="InParanoid" id="T1FYD3"/>
<name>T1FYD3_HELRO</name>
<feature type="domain" description="Protein kinase" evidence="9">
    <location>
        <begin position="1"/>
        <end position="243"/>
    </location>
</feature>
<dbReference type="EC" id="2.7.11.1" evidence="3"/>
<evidence type="ECO:0000256" key="6">
    <source>
        <dbReference type="ARBA" id="ARBA00022741"/>
    </source>
</evidence>
<dbReference type="CDD" id="cd06614">
    <property type="entry name" value="STKc_PAK"/>
    <property type="match status" value="1"/>
</dbReference>
<protein>
    <recommendedName>
        <fullName evidence="3">non-specific serine/threonine protein kinase</fullName>
        <ecNumber evidence="3">2.7.11.1</ecNumber>
    </recommendedName>
</protein>
<dbReference type="GO" id="GO:0005524">
    <property type="term" value="F:ATP binding"/>
    <property type="evidence" value="ECO:0007669"/>
    <property type="project" value="UniProtKB-KW"/>
</dbReference>
<dbReference type="Pfam" id="PF00069">
    <property type="entry name" value="Pkinase"/>
    <property type="match status" value="1"/>
</dbReference>
<evidence type="ECO:0000313" key="10">
    <source>
        <dbReference type="EMBL" id="ESO01877.1"/>
    </source>
</evidence>
<dbReference type="PROSITE" id="PS50011">
    <property type="entry name" value="PROTEIN_KINASE_DOM"/>
    <property type="match status" value="1"/>
</dbReference>
<dbReference type="Proteomes" id="UP000015101">
    <property type="component" value="Unassembled WGS sequence"/>
</dbReference>
<keyword evidence="5" id="KW-0479">Metal-binding</keyword>
<dbReference type="GO" id="GO:0046872">
    <property type="term" value="F:metal ion binding"/>
    <property type="evidence" value="ECO:0007669"/>
    <property type="project" value="UniProtKB-KW"/>
</dbReference>
<dbReference type="Gene3D" id="1.10.510.10">
    <property type="entry name" value="Transferase(Phosphotransferase) domain 1"/>
    <property type="match status" value="1"/>
</dbReference>
<dbReference type="CTD" id="20213831"/>
<evidence type="ECO:0000256" key="4">
    <source>
        <dbReference type="ARBA" id="ARBA00022679"/>
    </source>
</evidence>